<keyword evidence="3" id="KW-1185">Reference proteome</keyword>
<keyword evidence="1" id="KW-0732">Signal</keyword>
<dbReference type="RefSeq" id="WP_145199633.1">
    <property type="nucleotide sequence ID" value="NZ_CP036267.1"/>
</dbReference>
<protein>
    <recommendedName>
        <fullName evidence="4">Outer membrane protein beta-barrel domain-containing protein</fullName>
    </recommendedName>
</protein>
<dbReference type="AlphaFoldDB" id="A0A517QP20"/>
<dbReference type="OrthoDB" id="213598at2"/>
<feature type="signal peptide" evidence="1">
    <location>
        <begin position="1"/>
        <end position="16"/>
    </location>
</feature>
<evidence type="ECO:0008006" key="4">
    <source>
        <dbReference type="Google" id="ProtNLM"/>
    </source>
</evidence>
<accession>A0A517QP20</accession>
<dbReference type="EMBL" id="CP036267">
    <property type="protein sequence ID" value="QDT33398.1"/>
    <property type="molecule type" value="Genomic_DNA"/>
</dbReference>
<organism evidence="2 3">
    <name type="scientific">Thalassoglobus polymorphus</name>
    <dbReference type="NCBI Taxonomy" id="2527994"/>
    <lineage>
        <taxon>Bacteria</taxon>
        <taxon>Pseudomonadati</taxon>
        <taxon>Planctomycetota</taxon>
        <taxon>Planctomycetia</taxon>
        <taxon>Planctomycetales</taxon>
        <taxon>Planctomycetaceae</taxon>
        <taxon>Thalassoglobus</taxon>
    </lineage>
</organism>
<proteinExistence type="predicted"/>
<feature type="chain" id="PRO_5021870083" description="Outer membrane protein beta-barrel domain-containing protein" evidence="1">
    <location>
        <begin position="17"/>
        <end position="391"/>
    </location>
</feature>
<gene>
    <name evidence="2" type="ORF">Mal48_26510</name>
</gene>
<dbReference type="KEGG" id="tpol:Mal48_26510"/>
<evidence type="ECO:0000313" key="2">
    <source>
        <dbReference type="EMBL" id="QDT33398.1"/>
    </source>
</evidence>
<name>A0A517QP20_9PLAN</name>
<evidence type="ECO:0000256" key="1">
    <source>
        <dbReference type="SAM" id="SignalP"/>
    </source>
</evidence>
<sequence length="391" mass="42451" precursor="true">MSTSVLLALAASLTTAAPESQSNPFDQALSQPSGYVVRGQSPMTGGQFAASAPLTVPPPQDNTTYYQPGYTDPMMGGGTVVQPYGQQQGYPSPITQDPWLGGAATPAGPIAPSYGYGVFGPQPQRFGWETRADVGWIPSSATSSPAIGDLEVLEVDLESEYTSPSGAGWVYSMAPQFNYRSLQGPQGDPSRDLPGSLYRFGLDLALQTTSPAGCTFEFGFTPAVATSFEKSVSSDAIQLDGRAVAYLRANPNWMWVLGVTYWDRVDDLLLPYAGAVWTPNDRWEFRILFPKPRATVFLGTPNGVPTWMYVEGEYHVESYEVGIGPVPMSTDDSAKVQFSDWRVVGGLRWEAGWVTTFIEGGYVFDRKVEYTSPGNSFDTDGQFIGRVGFRY</sequence>
<evidence type="ECO:0000313" key="3">
    <source>
        <dbReference type="Proteomes" id="UP000315724"/>
    </source>
</evidence>
<reference evidence="2 3" key="1">
    <citation type="submission" date="2019-02" db="EMBL/GenBank/DDBJ databases">
        <title>Deep-cultivation of Planctomycetes and their phenomic and genomic characterization uncovers novel biology.</title>
        <authorList>
            <person name="Wiegand S."/>
            <person name="Jogler M."/>
            <person name="Boedeker C."/>
            <person name="Pinto D."/>
            <person name="Vollmers J."/>
            <person name="Rivas-Marin E."/>
            <person name="Kohn T."/>
            <person name="Peeters S.H."/>
            <person name="Heuer A."/>
            <person name="Rast P."/>
            <person name="Oberbeckmann S."/>
            <person name="Bunk B."/>
            <person name="Jeske O."/>
            <person name="Meyerdierks A."/>
            <person name="Storesund J.E."/>
            <person name="Kallscheuer N."/>
            <person name="Luecker S."/>
            <person name="Lage O.M."/>
            <person name="Pohl T."/>
            <person name="Merkel B.J."/>
            <person name="Hornburger P."/>
            <person name="Mueller R.-W."/>
            <person name="Bruemmer F."/>
            <person name="Labrenz M."/>
            <person name="Spormann A.M."/>
            <person name="Op den Camp H."/>
            <person name="Overmann J."/>
            <person name="Amann R."/>
            <person name="Jetten M.S.M."/>
            <person name="Mascher T."/>
            <person name="Medema M.H."/>
            <person name="Devos D.P."/>
            <person name="Kaster A.-K."/>
            <person name="Ovreas L."/>
            <person name="Rohde M."/>
            <person name="Galperin M.Y."/>
            <person name="Jogler C."/>
        </authorList>
    </citation>
    <scope>NUCLEOTIDE SEQUENCE [LARGE SCALE GENOMIC DNA]</scope>
    <source>
        <strain evidence="2 3">Mal48</strain>
    </source>
</reference>
<dbReference type="Proteomes" id="UP000315724">
    <property type="component" value="Chromosome"/>
</dbReference>